<evidence type="ECO:0000313" key="2">
    <source>
        <dbReference type="EMBL" id="NSL88819.1"/>
    </source>
</evidence>
<feature type="chain" id="PRO_5040422616" description="Alkyl hydroperoxide reductase subunit C/ Thiol specific antioxidant domain-containing protein" evidence="1">
    <location>
        <begin position="25"/>
        <end position="190"/>
    </location>
</feature>
<dbReference type="OrthoDB" id="1449040at2"/>
<sequence>MKRNIFPVSILLALIVMFFTSCHSGSAKTEDIVQTWMGKKIRFPDNVLCSELGEIKPCKTNDYKKFRVLVYTDSVGCVSCKLRLDEWKRFIKELGEANSRDVDFVFYFNPRKTDNLTELFKREYFRIPVHIDVNDDINRINKFPAQMEYQCFLLDKDNKVMLVGNPTLSTVIWDLYKKALTGQMDVNLPR</sequence>
<keyword evidence="3" id="KW-1185">Reference proteome</keyword>
<gene>
    <name evidence="2" type="ORF">ECE50_018395</name>
</gene>
<protein>
    <recommendedName>
        <fullName evidence="4">Alkyl hydroperoxide reductase subunit C/ Thiol specific antioxidant domain-containing protein</fullName>
    </recommendedName>
</protein>
<reference evidence="2" key="1">
    <citation type="submission" date="2020-05" db="EMBL/GenBank/DDBJ databases">
        <title>Chitinophaga laudate sp. nov., isolated from a tropical peat swamp.</title>
        <authorList>
            <person name="Goh C.B.S."/>
            <person name="Lee M.S."/>
            <person name="Parimannan S."/>
            <person name="Pasbakhsh P."/>
            <person name="Yule C.M."/>
            <person name="Rajandas H."/>
            <person name="Loke S."/>
            <person name="Croft L."/>
            <person name="Tan J.B.L."/>
        </authorList>
    </citation>
    <scope>NUCLEOTIDE SEQUENCE</scope>
    <source>
        <strain evidence="2">Mgbs1</strain>
    </source>
</reference>
<dbReference type="Proteomes" id="UP000281028">
    <property type="component" value="Unassembled WGS sequence"/>
</dbReference>
<dbReference type="RefSeq" id="WP_127040817.1">
    <property type="nucleotide sequence ID" value="NZ_JAABOK010000012.1"/>
</dbReference>
<accession>A0A9Q5GU19</accession>
<feature type="signal peptide" evidence="1">
    <location>
        <begin position="1"/>
        <end position="24"/>
    </location>
</feature>
<organism evidence="2 3">
    <name type="scientific">Chitinophaga solisilvae</name>
    <dbReference type="NCBI Taxonomy" id="1233460"/>
    <lineage>
        <taxon>Bacteria</taxon>
        <taxon>Pseudomonadati</taxon>
        <taxon>Bacteroidota</taxon>
        <taxon>Chitinophagia</taxon>
        <taxon>Chitinophagales</taxon>
        <taxon>Chitinophagaceae</taxon>
        <taxon>Chitinophaga</taxon>
    </lineage>
</organism>
<comment type="caution">
    <text evidence="2">The sequence shown here is derived from an EMBL/GenBank/DDBJ whole genome shotgun (WGS) entry which is preliminary data.</text>
</comment>
<name>A0A9Q5GU19_9BACT</name>
<dbReference type="EMBL" id="RIAR02000001">
    <property type="protein sequence ID" value="NSL88819.1"/>
    <property type="molecule type" value="Genomic_DNA"/>
</dbReference>
<evidence type="ECO:0008006" key="4">
    <source>
        <dbReference type="Google" id="ProtNLM"/>
    </source>
</evidence>
<evidence type="ECO:0000256" key="1">
    <source>
        <dbReference type="SAM" id="SignalP"/>
    </source>
</evidence>
<keyword evidence="1" id="KW-0732">Signal</keyword>
<dbReference type="Gene3D" id="3.40.30.10">
    <property type="entry name" value="Glutaredoxin"/>
    <property type="match status" value="1"/>
</dbReference>
<evidence type="ECO:0000313" key="3">
    <source>
        <dbReference type="Proteomes" id="UP000281028"/>
    </source>
</evidence>
<dbReference type="PROSITE" id="PS51257">
    <property type="entry name" value="PROKAR_LIPOPROTEIN"/>
    <property type="match status" value="1"/>
</dbReference>
<dbReference type="AlphaFoldDB" id="A0A9Q5GU19"/>
<proteinExistence type="predicted"/>